<evidence type="ECO:0000259" key="3">
    <source>
        <dbReference type="Pfam" id="PF01494"/>
    </source>
</evidence>
<dbReference type="PANTHER" id="PTHR13789">
    <property type="entry name" value="MONOOXYGENASE"/>
    <property type="match status" value="1"/>
</dbReference>
<proteinExistence type="predicted"/>
<dbReference type="SUPFAM" id="SSF51905">
    <property type="entry name" value="FAD/NAD(P)-binding domain"/>
    <property type="match status" value="1"/>
</dbReference>
<dbReference type="PRINTS" id="PR00420">
    <property type="entry name" value="RNGMNOXGNASE"/>
</dbReference>
<keyword evidence="2 4" id="KW-0503">Monooxygenase</keyword>
<feature type="domain" description="FAD-binding" evidence="3">
    <location>
        <begin position="7"/>
        <end position="347"/>
    </location>
</feature>
<evidence type="ECO:0000256" key="1">
    <source>
        <dbReference type="ARBA" id="ARBA00023002"/>
    </source>
</evidence>
<name>A0ABS5KV88_9ACTN</name>
<dbReference type="InterPro" id="IPR050493">
    <property type="entry name" value="FAD-dep_Monooxygenase_BioMet"/>
</dbReference>
<dbReference type="RefSeq" id="WP_212011895.1">
    <property type="nucleotide sequence ID" value="NZ_JAAFYZ010000087.1"/>
</dbReference>
<evidence type="ECO:0000313" key="4">
    <source>
        <dbReference type="EMBL" id="MBS2549967.1"/>
    </source>
</evidence>
<organism evidence="4 5">
    <name type="scientific">Catenulispora pinistramenti</name>
    <dbReference type="NCBI Taxonomy" id="2705254"/>
    <lineage>
        <taxon>Bacteria</taxon>
        <taxon>Bacillati</taxon>
        <taxon>Actinomycetota</taxon>
        <taxon>Actinomycetes</taxon>
        <taxon>Catenulisporales</taxon>
        <taxon>Catenulisporaceae</taxon>
        <taxon>Catenulispora</taxon>
    </lineage>
</organism>
<sequence>MTAIKNAIVVGGGIAGPVTALALAKAGIRAEVHEAYPRTDRSGAMLTVAPNGLAALETVGLRDRVEAVGNPLRTMIMEKGNGKTLMRLPSLPGLPLSRVLYRADLFDAIRAGAQEQGIVVHDGKRLVGVEEAADGVTARFADGSSATAELLIGADGIHSLVRRLIDPEAPEPEYAGLMSFGFGDLTGAYRPGEVDEMHFAFGRHSFYGYWTQPDGSEVFFSNLPQEEPMTLAEARAVPNAEWLAKLRAAHAGDQPGERMLRAVSADELVLTGPMERMPKLPHWFRDRMVLVGDAAHAPSSSSGQGASLALESAVELARCLRDVDALPGALATYERLRRPRVEEISEQAAKTNNGKTAGPVAKFLFGLMMPIASRTFLQPEKMFGPVHRFRVEWDEKVTA</sequence>
<protein>
    <submittedName>
        <fullName evidence="4">FAD-dependent monooxygenase</fullName>
    </submittedName>
</protein>
<evidence type="ECO:0000313" key="5">
    <source>
        <dbReference type="Proteomes" id="UP000730482"/>
    </source>
</evidence>
<dbReference type="Pfam" id="PF01494">
    <property type="entry name" value="FAD_binding_3"/>
    <property type="match status" value="1"/>
</dbReference>
<keyword evidence="5" id="KW-1185">Reference proteome</keyword>
<accession>A0ABS5KV88</accession>
<comment type="caution">
    <text evidence="4">The sequence shown here is derived from an EMBL/GenBank/DDBJ whole genome shotgun (WGS) entry which is preliminary data.</text>
</comment>
<evidence type="ECO:0000256" key="2">
    <source>
        <dbReference type="ARBA" id="ARBA00023033"/>
    </source>
</evidence>
<dbReference type="PANTHER" id="PTHR13789:SF309">
    <property type="entry name" value="PUTATIVE (AFU_ORTHOLOGUE AFUA_6G14510)-RELATED"/>
    <property type="match status" value="1"/>
</dbReference>
<reference evidence="4 5" key="1">
    <citation type="submission" date="2020-02" db="EMBL/GenBank/DDBJ databases">
        <title>Acidophilic actinobacteria isolated from forest soil.</title>
        <authorList>
            <person name="Golinska P."/>
        </authorList>
    </citation>
    <scope>NUCLEOTIDE SEQUENCE [LARGE SCALE GENOMIC DNA]</scope>
    <source>
        <strain evidence="4 5">NL8</strain>
    </source>
</reference>
<dbReference type="Gene3D" id="3.50.50.60">
    <property type="entry name" value="FAD/NAD(P)-binding domain"/>
    <property type="match status" value="1"/>
</dbReference>
<dbReference type="Proteomes" id="UP000730482">
    <property type="component" value="Unassembled WGS sequence"/>
</dbReference>
<dbReference type="EMBL" id="JAAFYZ010000087">
    <property type="protein sequence ID" value="MBS2549967.1"/>
    <property type="molecule type" value="Genomic_DNA"/>
</dbReference>
<dbReference type="InterPro" id="IPR002938">
    <property type="entry name" value="FAD-bd"/>
</dbReference>
<dbReference type="GO" id="GO:0004497">
    <property type="term" value="F:monooxygenase activity"/>
    <property type="evidence" value="ECO:0007669"/>
    <property type="project" value="UniProtKB-KW"/>
</dbReference>
<dbReference type="InterPro" id="IPR036188">
    <property type="entry name" value="FAD/NAD-bd_sf"/>
</dbReference>
<keyword evidence="1" id="KW-0560">Oxidoreductase</keyword>
<gene>
    <name evidence="4" type="ORF">KGQ19_24185</name>
</gene>